<proteinExistence type="predicted"/>
<evidence type="ECO:0000256" key="1">
    <source>
        <dbReference type="SAM" id="MobiDB-lite"/>
    </source>
</evidence>
<evidence type="ECO:0000313" key="3">
    <source>
        <dbReference type="Proteomes" id="UP000800040"/>
    </source>
</evidence>
<accession>A0A6A5KCN9</accession>
<dbReference type="Proteomes" id="UP000800040">
    <property type="component" value="Unassembled WGS sequence"/>
</dbReference>
<sequence length="155" mass="18078">MSWSFQLQKINQSFDQIASWYREFIHRTELCFRQFHERITRLEEQQNFPGPTDEQVERVMRKILSEKFADPTIHHVEKDRNPTKDRDAFVGNPNDFPLSKIDVASLLVSPESIPSKTYTETFQMLESRLDGYPDIEPDIVARDGNEDAKSTGKSV</sequence>
<organism evidence="2 3">
    <name type="scientific">Decorospora gaudefroyi</name>
    <dbReference type="NCBI Taxonomy" id="184978"/>
    <lineage>
        <taxon>Eukaryota</taxon>
        <taxon>Fungi</taxon>
        <taxon>Dikarya</taxon>
        <taxon>Ascomycota</taxon>
        <taxon>Pezizomycotina</taxon>
        <taxon>Dothideomycetes</taxon>
        <taxon>Pleosporomycetidae</taxon>
        <taxon>Pleosporales</taxon>
        <taxon>Pleosporineae</taxon>
        <taxon>Pleosporaceae</taxon>
        <taxon>Decorospora</taxon>
    </lineage>
</organism>
<keyword evidence="3" id="KW-1185">Reference proteome</keyword>
<reference evidence="2" key="1">
    <citation type="submission" date="2020-01" db="EMBL/GenBank/DDBJ databases">
        <authorList>
            <consortium name="DOE Joint Genome Institute"/>
            <person name="Haridas S."/>
            <person name="Albert R."/>
            <person name="Binder M."/>
            <person name="Bloem J."/>
            <person name="Labutti K."/>
            <person name="Salamov A."/>
            <person name="Andreopoulos B."/>
            <person name="Baker S.E."/>
            <person name="Barry K."/>
            <person name="Bills G."/>
            <person name="Bluhm B.H."/>
            <person name="Cannon C."/>
            <person name="Castanera R."/>
            <person name="Culley D.E."/>
            <person name="Daum C."/>
            <person name="Ezra D."/>
            <person name="Gonzalez J.B."/>
            <person name="Henrissat B."/>
            <person name="Kuo A."/>
            <person name="Liang C."/>
            <person name="Lipzen A."/>
            <person name="Lutzoni F."/>
            <person name="Magnuson J."/>
            <person name="Mondo S."/>
            <person name="Nolan M."/>
            <person name="Ohm R."/>
            <person name="Pangilinan J."/>
            <person name="Park H.-J."/>
            <person name="Ramirez L."/>
            <person name="Alfaro M."/>
            <person name="Sun H."/>
            <person name="Tritt A."/>
            <person name="Yoshinaga Y."/>
            <person name="Zwiers L.-H."/>
            <person name="Turgeon B.G."/>
            <person name="Goodwin S.B."/>
            <person name="Spatafora J.W."/>
            <person name="Crous P.W."/>
            <person name="Grigoriev I.V."/>
        </authorList>
    </citation>
    <scope>NUCLEOTIDE SEQUENCE</scope>
    <source>
        <strain evidence="2">P77</strain>
    </source>
</reference>
<dbReference type="EMBL" id="ML975332">
    <property type="protein sequence ID" value="KAF1832742.1"/>
    <property type="molecule type" value="Genomic_DNA"/>
</dbReference>
<dbReference type="OrthoDB" id="3735750at2759"/>
<gene>
    <name evidence="2" type="ORF">BDW02DRAFT_411569</name>
</gene>
<feature type="region of interest" description="Disordered" evidence="1">
    <location>
        <begin position="135"/>
        <end position="155"/>
    </location>
</feature>
<protein>
    <submittedName>
        <fullName evidence="2">Uncharacterized protein</fullName>
    </submittedName>
</protein>
<feature type="compositionally biased region" description="Basic and acidic residues" evidence="1">
    <location>
        <begin position="139"/>
        <end position="155"/>
    </location>
</feature>
<name>A0A6A5KCN9_9PLEO</name>
<dbReference type="AlphaFoldDB" id="A0A6A5KCN9"/>
<evidence type="ECO:0000313" key="2">
    <source>
        <dbReference type="EMBL" id="KAF1832742.1"/>
    </source>
</evidence>